<dbReference type="STRING" id="1257118.L8H4L2"/>
<name>L8H4L2_ACACF</name>
<keyword evidence="3" id="KW-1185">Reference proteome</keyword>
<reference evidence="2 3" key="1">
    <citation type="journal article" date="2013" name="Genome Biol.">
        <title>Genome of Acanthamoeba castellanii highlights extensive lateral gene transfer and early evolution of tyrosine kinase signaling.</title>
        <authorList>
            <person name="Clarke M."/>
            <person name="Lohan A.J."/>
            <person name="Liu B."/>
            <person name="Lagkouvardos I."/>
            <person name="Roy S."/>
            <person name="Zafar N."/>
            <person name="Bertelli C."/>
            <person name="Schilde C."/>
            <person name="Kianianmomeni A."/>
            <person name="Burglin T.R."/>
            <person name="Frech C."/>
            <person name="Turcotte B."/>
            <person name="Kopec K.O."/>
            <person name="Synnott J.M."/>
            <person name="Choo C."/>
            <person name="Paponov I."/>
            <person name="Finkler A."/>
            <person name="Soon Heng Tan C."/>
            <person name="Hutchins A.P."/>
            <person name="Weinmeier T."/>
            <person name="Rattei T."/>
            <person name="Chu J.S."/>
            <person name="Gimenez G."/>
            <person name="Irimia M."/>
            <person name="Rigden D.J."/>
            <person name="Fitzpatrick D.A."/>
            <person name="Lorenzo-Morales J."/>
            <person name="Bateman A."/>
            <person name="Chiu C.H."/>
            <person name="Tang P."/>
            <person name="Hegemann P."/>
            <person name="Fromm H."/>
            <person name="Raoult D."/>
            <person name="Greub G."/>
            <person name="Miranda-Saavedra D."/>
            <person name="Chen N."/>
            <person name="Nash P."/>
            <person name="Ginger M.L."/>
            <person name="Horn M."/>
            <person name="Schaap P."/>
            <person name="Caler L."/>
            <person name="Loftus B."/>
        </authorList>
    </citation>
    <scope>NUCLEOTIDE SEQUENCE [LARGE SCALE GENOMIC DNA]</scope>
    <source>
        <strain evidence="2 3">Neff</strain>
    </source>
</reference>
<dbReference type="Proteomes" id="UP000011083">
    <property type="component" value="Unassembled WGS sequence"/>
</dbReference>
<keyword evidence="1" id="KW-0472">Membrane</keyword>
<feature type="transmembrane region" description="Helical" evidence="1">
    <location>
        <begin position="101"/>
        <end position="130"/>
    </location>
</feature>
<dbReference type="AlphaFoldDB" id="L8H4L2"/>
<keyword evidence="1" id="KW-1133">Transmembrane helix</keyword>
<sequence length="384" mass="43425">MRRPIRPDGEEEDEEVEEFAPRVYRPHVAINIHNDNHTHDDVAIATKKAPPSKWLAHLPLGIRLSVTAVLLVIFFLSVSAVPIWNKEIFAGDLPGATPFPYALTVTFLQLAGTDVLLFLVVLATAGVYAYRAHDRTRHYGAEPPEPLKPFYFTHRFLFKLWHTLPIGVLFGFKLGLTNWGLHLAPTVNFHLLLFFVILFAFFILRERPTIWALLCAAGATAGAILVSLQFEHAWGLGDKWWVIGVNFASAIFEGLSIVFLRRARNILAKAFPEERDVLLIIQITFMKLVISALAVLPFALAIEGWWNPLKDDILWKALPETSLTLIPYIFIGSIFTFLFQCDYTTLTFLAGAQDVGVLSHIKMYVLVAFSEAVFQNFEPTWEKH</sequence>
<proteinExistence type="predicted"/>
<dbReference type="EMBL" id="KB007926">
    <property type="protein sequence ID" value="ELR20142.1"/>
    <property type="molecule type" value="Genomic_DNA"/>
</dbReference>
<feature type="transmembrane region" description="Helical" evidence="1">
    <location>
        <begin position="210"/>
        <end position="228"/>
    </location>
</feature>
<feature type="transmembrane region" description="Helical" evidence="1">
    <location>
        <begin position="322"/>
        <end position="339"/>
    </location>
</feature>
<keyword evidence="1" id="KW-0812">Transmembrane</keyword>
<dbReference type="VEuPathDB" id="AmoebaDB:ACA1_115830"/>
<dbReference type="OMA" id="WACTYLY"/>
<evidence type="ECO:0000256" key="1">
    <source>
        <dbReference type="SAM" id="Phobius"/>
    </source>
</evidence>
<dbReference type="RefSeq" id="XP_004342252.1">
    <property type="nucleotide sequence ID" value="XM_004342203.1"/>
</dbReference>
<feature type="transmembrane region" description="Helical" evidence="1">
    <location>
        <begin position="156"/>
        <end position="176"/>
    </location>
</feature>
<dbReference type="OrthoDB" id="445007at2759"/>
<organism evidence="2 3">
    <name type="scientific">Acanthamoeba castellanii (strain ATCC 30010 / Neff)</name>
    <dbReference type="NCBI Taxonomy" id="1257118"/>
    <lineage>
        <taxon>Eukaryota</taxon>
        <taxon>Amoebozoa</taxon>
        <taxon>Discosea</taxon>
        <taxon>Longamoebia</taxon>
        <taxon>Centramoebida</taxon>
        <taxon>Acanthamoebidae</taxon>
        <taxon>Acanthamoeba</taxon>
    </lineage>
</organism>
<feature type="transmembrane region" description="Helical" evidence="1">
    <location>
        <begin position="240"/>
        <end position="260"/>
    </location>
</feature>
<feature type="transmembrane region" description="Helical" evidence="1">
    <location>
        <begin position="280"/>
        <end position="302"/>
    </location>
</feature>
<accession>L8H4L2</accession>
<protein>
    <submittedName>
        <fullName evidence="2">Uncharacterized protein</fullName>
    </submittedName>
</protein>
<dbReference type="GeneID" id="14920987"/>
<feature type="transmembrane region" description="Helical" evidence="1">
    <location>
        <begin position="60"/>
        <end position="81"/>
    </location>
</feature>
<feature type="transmembrane region" description="Helical" evidence="1">
    <location>
        <begin position="182"/>
        <end position="203"/>
    </location>
</feature>
<evidence type="ECO:0000313" key="2">
    <source>
        <dbReference type="EMBL" id="ELR20142.1"/>
    </source>
</evidence>
<dbReference type="KEGG" id="acan:ACA1_115830"/>
<evidence type="ECO:0000313" key="3">
    <source>
        <dbReference type="Proteomes" id="UP000011083"/>
    </source>
</evidence>
<gene>
    <name evidence="2" type="ORF">ACA1_115830</name>
</gene>